<evidence type="ECO:0000313" key="1">
    <source>
        <dbReference type="EMBL" id="MBJ8342800.1"/>
    </source>
</evidence>
<name>A0A934NX67_9NOCA</name>
<keyword evidence="2" id="KW-1185">Reference proteome</keyword>
<dbReference type="RefSeq" id="WP_199708503.1">
    <property type="nucleotide sequence ID" value="NZ_JAEMNV010000014.1"/>
</dbReference>
<dbReference type="Gene3D" id="3.30.1330.70">
    <property type="entry name" value="Holliday junction resolvase RusA"/>
    <property type="match status" value="1"/>
</dbReference>
<dbReference type="AlphaFoldDB" id="A0A934NX67"/>
<dbReference type="SUPFAM" id="SSF103084">
    <property type="entry name" value="Holliday junction resolvase RusA"/>
    <property type="match status" value="1"/>
</dbReference>
<comment type="caution">
    <text evidence="1">The sequence shown here is derived from an EMBL/GenBank/DDBJ whole genome shotgun (WGS) entry which is preliminary data.</text>
</comment>
<sequence>MTRVELALPWTRPQLNPNTRMHRMVRARITAEIRRDTAWIAKAAKLTPTHPITVSLHYQPARSGRRDPGNLCLDSKAMIDGLVDAGLAPDDTFDFIQERMPKIHPVVAGERGRMWLTLSWTTEVEGQSV</sequence>
<proteinExistence type="predicted"/>
<gene>
    <name evidence="1" type="ORF">JGU71_28310</name>
</gene>
<dbReference type="GO" id="GO:0006310">
    <property type="term" value="P:DNA recombination"/>
    <property type="evidence" value="ECO:0007669"/>
    <property type="project" value="InterPro"/>
</dbReference>
<organism evidence="1 2">
    <name type="scientific">Antrihabitans stalagmiti</name>
    <dbReference type="NCBI Taxonomy" id="2799499"/>
    <lineage>
        <taxon>Bacteria</taxon>
        <taxon>Bacillati</taxon>
        <taxon>Actinomycetota</taxon>
        <taxon>Actinomycetes</taxon>
        <taxon>Mycobacteriales</taxon>
        <taxon>Nocardiaceae</taxon>
        <taxon>Antrihabitans</taxon>
    </lineage>
</organism>
<dbReference type="EMBL" id="JAEMNV010000014">
    <property type="protein sequence ID" value="MBJ8342800.1"/>
    <property type="molecule type" value="Genomic_DNA"/>
</dbReference>
<accession>A0A934NX67</accession>
<dbReference type="GO" id="GO:0000287">
    <property type="term" value="F:magnesium ion binding"/>
    <property type="evidence" value="ECO:0007669"/>
    <property type="project" value="InterPro"/>
</dbReference>
<dbReference type="InterPro" id="IPR036614">
    <property type="entry name" value="RusA-like_sf"/>
</dbReference>
<dbReference type="Proteomes" id="UP000655868">
    <property type="component" value="Unassembled WGS sequence"/>
</dbReference>
<reference evidence="1" key="1">
    <citation type="submission" date="2020-12" db="EMBL/GenBank/DDBJ databases">
        <title>Antrihabitans popcorni sp. nov. and Antrihabitans auranticaus sp. nov., isolated from a larva cave.</title>
        <authorList>
            <person name="Lee S.D."/>
            <person name="Kim I.S."/>
        </authorList>
    </citation>
    <scope>NUCLEOTIDE SEQUENCE</scope>
    <source>
        <strain evidence="1">YC3-6</strain>
    </source>
</reference>
<dbReference type="GO" id="GO:0006281">
    <property type="term" value="P:DNA repair"/>
    <property type="evidence" value="ECO:0007669"/>
    <property type="project" value="InterPro"/>
</dbReference>
<evidence type="ECO:0000313" key="2">
    <source>
        <dbReference type="Proteomes" id="UP000655868"/>
    </source>
</evidence>
<protein>
    <submittedName>
        <fullName evidence="1">Uncharacterized protein</fullName>
    </submittedName>
</protein>